<evidence type="ECO:0000313" key="1">
    <source>
        <dbReference type="EMBL" id="CAK0834501.1"/>
    </source>
</evidence>
<proteinExistence type="predicted"/>
<protein>
    <recommendedName>
        <fullName evidence="3">WW domain-containing protein</fullName>
    </recommendedName>
</protein>
<dbReference type="EMBL" id="CAUYUJ010012725">
    <property type="protein sequence ID" value="CAK0834501.1"/>
    <property type="molecule type" value="Genomic_DNA"/>
</dbReference>
<dbReference type="Proteomes" id="UP001189429">
    <property type="component" value="Unassembled WGS sequence"/>
</dbReference>
<gene>
    <name evidence="1" type="ORF">PCOR1329_LOCUS31908</name>
</gene>
<feature type="non-terminal residue" evidence="1">
    <location>
        <position position="1"/>
    </location>
</feature>
<accession>A0ABN9SRG6</accession>
<keyword evidence="2" id="KW-1185">Reference proteome</keyword>
<reference evidence="1" key="1">
    <citation type="submission" date="2023-10" db="EMBL/GenBank/DDBJ databases">
        <authorList>
            <person name="Chen Y."/>
            <person name="Shah S."/>
            <person name="Dougan E. K."/>
            <person name="Thang M."/>
            <person name="Chan C."/>
        </authorList>
    </citation>
    <scope>NUCLEOTIDE SEQUENCE [LARGE SCALE GENOMIC DNA]</scope>
</reference>
<evidence type="ECO:0008006" key="3">
    <source>
        <dbReference type="Google" id="ProtNLM"/>
    </source>
</evidence>
<name>A0ABN9SRG6_9DINO</name>
<organism evidence="1 2">
    <name type="scientific">Prorocentrum cordatum</name>
    <dbReference type="NCBI Taxonomy" id="2364126"/>
    <lineage>
        <taxon>Eukaryota</taxon>
        <taxon>Sar</taxon>
        <taxon>Alveolata</taxon>
        <taxon>Dinophyceae</taxon>
        <taxon>Prorocentrales</taxon>
        <taxon>Prorocentraceae</taxon>
        <taxon>Prorocentrum</taxon>
    </lineage>
</organism>
<comment type="caution">
    <text evidence="1">The sequence shown here is derived from an EMBL/GenBank/DDBJ whole genome shotgun (WGS) entry which is preliminary data.</text>
</comment>
<evidence type="ECO:0000313" key="2">
    <source>
        <dbReference type="Proteomes" id="UP001189429"/>
    </source>
</evidence>
<sequence length="117" mass="13087">RRSPRRGFRRAGGSKDQHGRVYFANVLTSGASWTHPLAPQLKEIVDVFRMCSDSKDIPEVRDLAVSTLLATWQEEAQKALEPWVPFTDAAGLPCFHNWVIGEFTCSTLHLSIPYGST</sequence>